<proteinExistence type="inferred from homology"/>
<evidence type="ECO:0000313" key="9">
    <source>
        <dbReference type="EMBL" id="KFX68900.1"/>
    </source>
</evidence>
<evidence type="ECO:0000256" key="8">
    <source>
        <dbReference type="RuleBase" id="RU362097"/>
    </source>
</evidence>
<keyword evidence="2 8" id="KW-1134">Transmembrane beta strand</keyword>
<dbReference type="SUPFAM" id="SSF56954">
    <property type="entry name" value="Outer membrane efflux proteins (OEP)"/>
    <property type="match status" value="1"/>
</dbReference>
<dbReference type="EMBL" id="AWSQ01000004">
    <property type="protein sequence ID" value="KFX68900.1"/>
    <property type="molecule type" value="Genomic_DNA"/>
</dbReference>
<gene>
    <name evidence="9" type="ORF">TMS3_0115560</name>
</gene>
<dbReference type="NCBIfam" id="TIGR01845">
    <property type="entry name" value="outer_NodT"/>
    <property type="match status" value="1"/>
</dbReference>
<dbReference type="Proteomes" id="UP000030063">
    <property type="component" value="Unassembled WGS sequence"/>
</dbReference>
<comment type="subcellular location">
    <subcellularLocation>
        <location evidence="8">Cell outer membrane</location>
        <topology evidence="8">Lipid-anchor</topology>
    </subcellularLocation>
</comment>
<dbReference type="Gene3D" id="1.20.1600.10">
    <property type="entry name" value="Outer membrane efflux proteins (OEP)"/>
    <property type="match status" value="1"/>
</dbReference>
<dbReference type="GO" id="GO:0009279">
    <property type="term" value="C:cell outer membrane"/>
    <property type="evidence" value="ECO:0007669"/>
    <property type="project" value="UniProtKB-SubCell"/>
</dbReference>
<keyword evidence="3 8" id="KW-0812">Transmembrane</keyword>
<dbReference type="OrthoDB" id="9770517at2"/>
<keyword evidence="10" id="KW-1185">Reference proteome</keyword>
<dbReference type="Pfam" id="PF02321">
    <property type="entry name" value="OEP"/>
    <property type="match status" value="2"/>
</dbReference>
<evidence type="ECO:0000256" key="7">
    <source>
        <dbReference type="ARBA" id="ARBA00023288"/>
    </source>
</evidence>
<dbReference type="STRING" id="1395571.TMS3_0115560"/>
<dbReference type="eggNOG" id="COG1538">
    <property type="taxonomic scope" value="Bacteria"/>
</dbReference>
<keyword evidence="4 8" id="KW-0472">Membrane</keyword>
<reference evidence="9 10" key="1">
    <citation type="journal article" date="2014" name="Genome Announc.">
        <title>Draft Genome Sequence of Petroleum Oil-Degrading Marine Bacterium Pseudomonas taeanensis Strain MS-3, Isolated from a Crude Oil-Contaminated Seashore.</title>
        <authorList>
            <person name="Lee S.Y."/>
            <person name="Kim S.H."/>
            <person name="Lee D.G."/>
            <person name="Shin S."/>
            <person name="Yun S.H."/>
            <person name="Choi C.W."/>
            <person name="Chung Y.H."/>
            <person name="Choi J.S."/>
            <person name="Kahng H.Y."/>
            <person name="Kim S.I."/>
        </authorList>
    </citation>
    <scope>NUCLEOTIDE SEQUENCE [LARGE SCALE GENOMIC DNA]</scope>
    <source>
        <strain evidence="9 10">MS-3</strain>
    </source>
</reference>
<keyword evidence="7 8" id="KW-0449">Lipoprotein</keyword>
<name>A0A0A1YG91_9PSED</name>
<dbReference type="PANTHER" id="PTHR30203:SF25">
    <property type="entry name" value="OUTER MEMBRANE PROTEIN-RELATED"/>
    <property type="match status" value="1"/>
</dbReference>
<dbReference type="RefSeq" id="WP_025166131.1">
    <property type="nucleotide sequence ID" value="NZ_AWSQ01000004.1"/>
</dbReference>
<organism evidence="9 10">
    <name type="scientific">Pseudomonas taeanensis MS-3</name>
    <dbReference type="NCBI Taxonomy" id="1395571"/>
    <lineage>
        <taxon>Bacteria</taxon>
        <taxon>Pseudomonadati</taxon>
        <taxon>Pseudomonadota</taxon>
        <taxon>Gammaproteobacteria</taxon>
        <taxon>Pseudomonadales</taxon>
        <taxon>Pseudomonadaceae</taxon>
        <taxon>Pseudomonas</taxon>
    </lineage>
</organism>
<comment type="similarity">
    <text evidence="1 8">Belongs to the outer membrane factor (OMF) (TC 1.B.17) family.</text>
</comment>
<evidence type="ECO:0000313" key="10">
    <source>
        <dbReference type="Proteomes" id="UP000030063"/>
    </source>
</evidence>
<evidence type="ECO:0000256" key="3">
    <source>
        <dbReference type="ARBA" id="ARBA00022692"/>
    </source>
</evidence>
<evidence type="ECO:0000256" key="6">
    <source>
        <dbReference type="ARBA" id="ARBA00023237"/>
    </source>
</evidence>
<dbReference type="InterPro" id="IPR003423">
    <property type="entry name" value="OMP_efflux"/>
</dbReference>
<protein>
    <submittedName>
        <fullName evidence="9">RND transporter</fullName>
    </submittedName>
</protein>
<dbReference type="GO" id="GO:0015562">
    <property type="term" value="F:efflux transmembrane transporter activity"/>
    <property type="evidence" value="ECO:0007669"/>
    <property type="project" value="InterPro"/>
</dbReference>
<evidence type="ECO:0000256" key="5">
    <source>
        <dbReference type="ARBA" id="ARBA00023139"/>
    </source>
</evidence>
<dbReference type="PANTHER" id="PTHR30203">
    <property type="entry name" value="OUTER MEMBRANE CATION EFFLUX PROTEIN"/>
    <property type="match status" value="1"/>
</dbReference>
<feature type="chain" id="PRO_5001433737" evidence="8">
    <location>
        <begin position="24"/>
        <end position="471"/>
    </location>
</feature>
<accession>A0A0A1YG91</accession>
<keyword evidence="6" id="KW-0998">Cell outer membrane</keyword>
<evidence type="ECO:0000256" key="1">
    <source>
        <dbReference type="ARBA" id="ARBA00007613"/>
    </source>
</evidence>
<sequence>MSSFATNPLRTSLLGLAASFTLAACTVGPDYRVPLTEPAVLASATSGDYDRSRFESVWWQQFDDPTLDQLVQQSLTDNRELRVAFARLRAARAIRDDAANDRLPTITSRASSEIGKAQQPGVTEQRVNAERYDLGLDMAWELDLFGRIQRQLEASDAEAQVAEAELYQLQVSLIAELVDAYGSLRGAQLREGIARDNLKNQHASRDLTERLREAGVGSELDVLRADARLAATEASLPQLQAEEARARHRIATLLGQRPEQLSVDLSARPLPVIGKRLPIGEPAELLRRRPDILAAERQLAAATANVGVATADLFPRVSLSGFLGFTAGRGSQLGSSAARAWAVAPTISWAAFDLGSVRARLRGAEAESEGALANYEQQVLLALEESANAFSDYAQYQQRLLALVRQSEASRAAAQQAGVRYREGTVDFLVLLDAERERLAAEDAQALAEVALYRGIVAIYKALGGGWQPRA</sequence>
<evidence type="ECO:0000256" key="2">
    <source>
        <dbReference type="ARBA" id="ARBA00022452"/>
    </source>
</evidence>
<comment type="caution">
    <text evidence="9">The sequence shown here is derived from an EMBL/GenBank/DDBJ whole genome shotgun (WGS) entry which is preliminary data.</text>
</comment>
<keyword evidence="8" id="KW-0732">Signal</keyword>
<evidence type="ECO:0000256" key="4">
    <source>
        <dbReference type="ARBA" id="ARBA00023136"/>
    </source>
</evidence>
<dbReference type="InterPro" id="IPR010131">
    <property type="entry name" value="MdtP/NodT-like"/>
</dbReference>
<feature type="signal peptide" evidence="8">
    <location>
        <begin position="1"/>
        <end position="23"/>
    </location>
</feature>
<dbReference type="AlphaFoldDB" id="A0A0A1YG91"/>
<dbReference type="Gene3D" id="2.20.200.10">
    <property type="entry name" value="Outer membrane efflux proteins (OEP)"/>
    <property type="match status" value="1"/>
</dbReference>
<keyword evidence="5 8" id="KW-0564">Palmitate</keyword>